<accession>A0A2K9NMQ6</accession>
<dbReference type="EMBL" id="CP025615">
    <property type="protein sequence ID" value="AUN33886.1"/>
    <property type="molecule type" value="Genomic_DNA"/>
</dbReference>
<name>A0A2K9NMQ6_9PROT</name>
<proteinExistence type="predicted"/>
<geneLocation type="plasmid" evidence="1 2">
    <name>unnamed3</name>
</geneLocation>
<dbReference type="KEGG" id="ncb:C0V82_26060"/>
<dbReference type="Proteomes" id="UP000234752">
    <property type="component" value="Plasmid unnamed3"/>
</dbReference>
<evidence type="ECO:0000313" key="1">
    <source>
        <dbReference type="EMBL" id="AUN33886.1"/>
    </source>
</evidence>
<dbReference type="AlphaFoldDB" id="A0A2K9NMQ6"/>
<keyword evidence="2" id="KW-1185">Reference proteome</keyword>
<reference evidence="1 2" key="1">
    <citation type="submission" date="2017-12" db="EMBL/GenBank/DDBJ databases">
        <title>Genomes of bacteria within cyanobacterial aggregates.</title>
        <authorList>
            <person name="Cai H."/>
        </authorList>
    </citation>
    <scope>NUCLEOTIDE SEQUENCE [LARGE SCALE GENOMIC DNA]</scope>
    <source>
        <strain evidence="1 2">TH16</strain>
        <plasmid evidence="1 2">unnamed3</plasmid>
    </source>
</reference>
<gene>
    <name evidence="1" type="ORF">C0V82_26060</name>
</gene>
<keyword evidence="1" id="KW-0614">Plasmid</keyword>
<protein>
    <submittedName>
        <fullName evidence="1">Uncharacterized protein</fullName>
    </submittedName>
</protein>
<organism evidence="1 2">
    <name type="scientific">Niveispirillum cyanobacteriorum</name>
    <dbReference type="NCBI Taxonomy" id="1612173"/>
    <lineage>
        <taxon>Bacteria</taxon>
        <taxon>Pseudomonadati</taxon>
        <taxon>Pseudomonadota</taxon>
        <taxon>Alphaproteobacteria</taxon>
        <taxon>Rhodospirillales</taxon>
        <taxon>Azospirillaceae</taxon>
        <taxon>Niveispirillum</taxon>
    </lineage>
</organism>
<evidence type="ECO:0000313" key="2">
    <source>
        <dbReference type="Proteomes" id="UP000234752"/>
    </source>
</evidence>
<sequence>MWGHDAMDRLTYRLVTALTTTPADHGTLGLFQRLADAGELADGRILSVDAPASAITRLLESTFANRSFTFPSRSWTGIAQRTGEVGLPLFLADREREVEVTATNGLVQPRPRAQRLRTVDGLFGRMPGRCSLLHVNDGRFSVAILLGAENLLATQRPLVLIGISSTPVVQDRLDQLNAVASLLAQHDYVLIDSMLLSVNTPEFRQEAVLVGAQTGFLAIPVERDRDALVRNLLGHQLDLPSTLSGDDLVAAALVRGTVPRRAAVMLNELIAFDDDLVCDGFYSTERDGDLLWRWSGPFTEALACIPLRYAGTFGLELGVRAAVQPQLIESLRIYVDGERLPAETCADGNGWLVHVRFKAPLDRFRGWFELRLAYGGTAQLSHEDSRRFGLCISHCRLQRIDA</sequence>